<dbReference type="Proteomes" id="UP000289856">
    <property type="component" value="Chromosome"/>
</dbReference>
<evidence type="ECO:0000313" key="2">
    <source>
        <dbReference type="Proteomes" id="UP000289856"/>
    </source>
</evidence>
<dbReference type="KEGG" id="cohn:KCTCHS21_40970"/>
<evidence type="ECO:0000313" key="1">
    <source>
        <dbReference type="EMBL" id="BBI34698.1"/>
    </source>
</evidence>
<dbReference type="OrthoDB" id="2381603at2"/>
<dbReference type="RefSeq" id="WP_130612453.1">
    <property type="nucleotide sequence ID" value="NZ_AP019400.1"/>
</dbReference>
<dbReference type="AlphaFoldDB" id="A0A3T1D9M4"/>
<sequence>MAGTNTALVYIDSRSQFNTEVRIAMYYGTRLSMLPEYEKTNNIRAVDCLDTQVFEGNEKAQ</sequence>
<reference evidence="1 2" key="1">
    <citation type="submission" date="2019-01" db="EMBL/GenBank/DDBJ databases">
        <title>Complete genome sequence of Cohnella hallensis HS21 isolated from Korean fir (Abies koreana) rhizospheric soil.</title>
        <authorList>
            <person name="Jiang L."/>
            <person name="Kang S.W."/>
            <person name="Kim S."/>
            <person name="Jung J."/>
            <person name="Kim C.Y."/>
            <person name="Kim D.H."/>
            <person name="Kim S.W."/>
            <person name="Lee J."/>
        </authorList>
    </citation>
    <scope>NUCLEOTIDE SEQUENCE [LARGE SCALE GENOMIC DNA]</scope>
    <source>
        <strain evidence="1 2">HS21</strain>
    </source>
</reference>
<protein>
    <submittedName>
        <fullName evidence="1">Uncharacterized protein</fullName>
    </submittedName>
</protein>
<gene>
    <name evidence="1" type="ORF">KCTCHS21_40970</name>
</gene>
<keyword evidence="2" id="KW-1185">Reference proteome</keyword>
<accession>A0A3T1D9M4</accession>
<name>A0A3T1D9M4_9BACL</name>
<dbReference type="Gene3D" id="2.30.110.10">
    <property type="entry name" value="Electron Transport, Fmn-binding Protein, Chain A"/>
    <property type="match status" value="1"/>
</dbReference>
<dbReference type="EMBL" id="AP019400">
    <property type="protein sequence ID" value="BBI34698.1"/>
    <property type="molecule type" value="Genomic_DNA"/>
</dbReference>
<dbReference type="InterPro" id="IPR012349">
    <property type="entry name" value="Split_barrel_FMN-bd"/>
</dbReference>
<proteinExistence type="predicted"/>
<organism evidence="1 2">
    <name type="scientific">Cohnella abietis</name>
    <dbReference type="NCBI Taxonomy" id="2507935"/>
    <lineage>
        <taxon>Bacteria</taxon>
        <taxon>Bacillati</taxon>
        <taxon>Bacillota</taxon>
        <taxon>Bacilli</taxon>
        <taxon>Bacillales</taxon>
        <taxon>Paenibacillaceae</taxon>
        <taxon>Cohnella</taxon>
    </lineage>
</organism>